<reference evidence="6" key="1">
    <citation type="journal article" date="2019" name="Int. J. Syst. Evol. Microbiol.">
        <title>The Global Catalogue of Microorganisms (GCM) 10K type strain sequencing project: providing services to taxonomists for standard genome sequencing and annotation.</title>
        <authorList>
            <consortium name="The Broad Institute Genomics Platform"/>
            <consortium name="The Broad Institute Genome Sequencing Center for Infectious Disease"/>
            <person name="Wu L."/>
            <person name="Ma J."/>
        </authorList>
    </citation>
    <scope>NUCLEOTIDE SEQUENCE [LARGE SCALE GENOMIC DNA]</scope>
    <source>
        <strain evidence="6">CECT 7398</strain>
    </source>
</reference>
<dbReference type="EMBL" id="JAUFQC010000001">
    <property type="protein sequence ID" value="MDN3609591.1"/>
    <property type="molecule type" value="Genomic_DNA"/>
</dbReference>
<feature type="domain" description="RanBP2-type" evidence="4">
    <location>
        <begin position="77"/>
        <end position="96"/>
    </location>
</feature>
<dbReference type="Pfam" id="PF09413">
    <property type="entry name" value="DUF2007"/>
    <property type="match status" value="1"/>
</dbReference>
<proteinExistence type="predicted"/>
<name>A0ABT8BT87_9VIBR</name>
<dbReference type="Proteomes" id="UP001238540">
    <property type="component" value="Unassembled WGS sequence"/>
</dbReference>
<accession>A0ABT8BT87</accession>
<evidence type="ECO:0000256" key="2">
    <source>
        <dbReference type="ARBA" id="ARBA00022771"/>
    </source>
</evidence>
<organism evidence="5 6">
    <name type="scientific">Vibrio ostreicida</name>
    <dbReference type="NCBI Taxonomy" id="526588"/>
    <lineage>
        <taxon>Bacteria</taxon>
        <taxon>Pseudomonadati</taxon>
        <taxon>Pseudomonadota</taxon>
        <taxon>Gammaproteobacteria</taxon>
        <taxon>Vibrionales</taxon>
        <taxon>Vibrionaceae</taxon>
        <taxon>Vibrio</taxon>
    </lineage>
</organism>
<dbReference type="RefSeq" id="WP_076587193.1">
    <property type="nucleotide sequence ID" value="NZ_JABEYA020000002.1"/>
</dbReference>
<keyword evidence="2" id="KW-0863">Zinc-finger</keyword>
<evidence type="ECO:0000313" key="5">
    <source>
        <dbReference type="EMBL" id="MDN3609591.1"/>
    </source>
</evidence>
<evidence type="ECO:0000313" key="6">
    <source>
        <dbReference type="Proteomes" id="UP001238540"/>
    </source>
</evidence>
<evidence type="ECO:0000259" key="4">
    <source>
        <dbReference type="PROSITE" id="PS01358"/>
    </source>
</evidence>
<gene>
    <name evidence="5" type="ORF">QWZ16_07730</name>
</gene>
<dbReference type="InterPro" id="IPR018551">
    <property type="entry name" value="DUF2007"/>
</dbReference>
<keyword evidence="3" id="KW-0862">Zinc</keyword>
<protein>
    <submittedName>
        <fullName evidence="5">DUF2007 domain-containing protein</fullName>
    </submittedName>
</protein>
<keyword evidence="1" id="KW-0479">Metal-binding</keyword>
<comment type="caution">
    <text evidence="5">The sequence shown here is derived from an EMBL/GenBank/DDBJ whole genome shotgun (WGS) entry which is preliminary data.</text>
</comment>
<dbReference type="InterPro" id="IPR001876">
    <property type="entry name" value="Znf_RanBP2"/>
</dbReference>
<keyword evidence="6" id="KW-1185">Reference proteome</keyword>
<sequence>MKLYIADTPPEAHIICELLKTNHIDCEVRGEALFGLQGEIPFCDNAQPYVWLLNPEQREQAQAVIDTHKSTPVGDDWQCQNCNEMNEVQFAACWQCGRFSTESPA</sequence>
<dbReference type="SUPFAM" id="SSF90209">
    <property type="entry name" value="Ran binding protein zinc finger-like"/>
    <property type="match status" value="1"/>
</dbReference>
<evidence type="ECO:0000256" key="1">
    <source>
        <dbReference type="ARBA" id="ARBA00022723"/>
    </source>
</evidence>
<evidence type="ECO:0000256" key="3">
    <source>
        <dbReference type="ARBA" id="ARBA00022833"/>
    </source>
</evidence>
<dbReference type="InterPro" id="IPR036443">
    <property type="entry name" value="Znf_RanBP2_sf"/>
</dbReference>
<dbReference type="PROSITE" id="PS01358">
    <property type="entry name" value="ZF_RANBP2_1"/>
    <property type="match status" value="1"/>
</dbReference>